<dbReference type="GO" id="GO:0000976">
    <property type="term" value="F:transcription cis-regulatory region binding"/>
    <property type="evidence" value="ECO:0007669"/>
    <property type="project" value="TreeGrafter"/>
</dbReference>
<dbReference type="CDD" id="cd12148">
    <property type="entry name" value="fungal_TF_MHR"/>
    <property type="match status" value="1"/>
</dbReference>
<dbReference type="RefSeq" id="XP_007735501.1">
    <property type="nucleotide sequence ID" value="XM_007737311.1"/>
</dbReference>
<evidence type="ECO:0008006" key="8">
    <source>
        <dbReference type="Google" id="ProtNLM"/>
    </source>
</evidence>
<comment type="caution">
    <text evidence="6">The sequence shown here is derived from an EMBL/GenBank/DDBJ whole genome shotgun (WGS) entry which is preliminary data.</text>
</comment>
<dbReference type="STRING" id="1182542.W9XL55"/>
<accession>W9XL55</accession>
<reference evidence="6 7" key="1">
    <citation type="submission" date="2013-03" db="EMBL/GenBank/DDBJ databases">
        <title>The Genome Sequence of Capronia epimyces CBS 606.96.</title>
        <authorList>
            <consortium name="The Broad Institute Genomics Platform"/>
            <person name="Cuomo C."/>
            <person name="de Hoog S."/>
            <person name="Gorbushina A."/>
            <person name="Walker B."/>
            <person name="Young S.K."/>
            <person name="Zeng Q."/>
            <person name="Gargeya S."/>
            <person name="Fitzgerald M."/>
            <person name="Haas B."/>
            <person name="Abouelleil A."/>
            <person name="Allen A.W."/>
            <person name="Alvarado L."/>
            <person name="Arachchi H.M."/>
            <person name="Berlin A.M."/>
            <person name="Chapman S.B."/>
            <person name="Gainer-Dewar J."/>
            <person name="Goldberg J."/>
            <person name="Griggs A."/>
            <person name="Gujja S."/>
            <person name="Hansen M."/>
            <person name="Howarth C."/>
            <person name="Imamovic A."/>
            <person name="Ireland A."/>
            <person name="Larimer J."/>
            <person name="McCowan C."/>
            <person name="Murphy C."/>
            <person name="Pearson M."/>
            <person name="Poon T.W."/>
            <person name="Priest M."/>
            <person name="Roberts A."/>
            <person name="Saif S."/>
            <person name="Shea T."/>
            <person name="Sisk P."/>
            <person name="Sykes S."/>
            <person name="Wortman J."/>
            <person name="Nusbaum C."/>
            <person name="Birren B."/>
        </authorList>
    </citation>
    <scope>NUCLEOTIDE SEQUENCE [LARGE SCALE GENOMIC DNA]</scope>
    <source>
        <strain evidence="6 7">CBS 606.96</strain>
    </source>
</reference>
<dbReference type="GO" id="GO:0005634">
    <property type="term" value="C:nucleus"/>
    <property type="evidence" value="ECO:0007669"/>
    <property type="project" value="UniProtKB-SubCell"/>
</dbReference>
<keyword evidence="2" id="KW-0805">Transcription regulation</keyword>
<evidence type="ECO:0000313" key="6">
    <source>
        <dbReference type="EMBL" id="EXJ80913.1"/>
    </source>
</evidence>
<dbReference type="AlphaFoldDB" id="W9XL55"/>
<organism evidence="6 7">
    <name type="scientific">Capronia epimyces CBS 606.96</name>
    <dbReference type="NCBI Taxonomy" id="1182542"/>
    <lineage>
        <taxon>Eukaryota</taxon>
        <taxon>Fungi</taxon>
        <taxon>Dikarya</taxon>
        <taxon>Ascomycota</taxon>
        <taxon>Pezizomycotina</taxon>
        <taxon>Eurotiomycetes</taxon>
        <taxon>Chaetothyriomycetidae</taxon>
        <taxon>Chaetothyriales</taxon>
        <taxon>Herpotrichiellaceae</taxon>
        <taxon>Capronia</taxon>
    </lineage>
</organism>
<name>W9XL55_9EURO</name>
<evidence type="ECO:0000256" key="1">
    <source>
        <dbReference type="ARBA" id="ARBA00004123"/>
    </source>
</evidence>
<dbReference type="OrthoDB" id="5226580at2759"/>
<evidence type="ECO:0000256" key="5">
    <source>
        <dbReference type="ARBA" id="ARBA00023242"/>
    </source>
</evidence>
<dbReference type="GeneID" id="19171301"/>
<dbReference type="eggNOG" id="ENOG502T2W5">
    <property type="taxonomic scope" value="Eukaryota"/>
</dbReference>
<keyword evidence="5" id="KW-0539">Nucleus</keyword>
<keyword evidence="7" id="KW-1185">Reference proteome</keyword>
<dbReference type="InterPro" id="IPR051089">
    <property type="entry name" value="prtT"/>
</dbReference>
<gene>
    <name evidence="6" type="ORF">A1O3_07201</name>
</gene>
<evidence type="ECO:0000256" key="2">
    <source>
        <dbReference type="ARBA" id="ARBA00023015"/>
    </source>
</evidence>
<dbReference type="HOGENOM" id="CLU_006524_13_0_1"/>
<protein>
    <recommendedName>
        <fullName evidence="8">Transcription factor domain-containing protein</fullName>
    </recommendedName>
</protein>
<evidence type="ECO:0000256" key="3">
    <source>
        <dbReference type="ARBA" id="ARBA00023125"/>
    </source>
</evidence>
<keyword evidence="3" id="KW-0238">DNA-binding</keyword>
<dbReference type="GO" id="GO:0000981">
    <property type="term" value="F:DNA-binding transcription factor activity, RNA polymerase II-specific"/>
    <property type="evidence" value="ECO:0007669"/>
    <property type="project" value="TreeGrafter"/>
</dbReference>
<sequence>MRGADDLTLEECEALIHHYRRMSAVNFGYVIIPEGCSAAALIEERPLLARAIFTVASWRNHARQAALQLGFMRELSDRYFVKSERSLDLLQALIVYFGWCHWYATPFANQAYRQASLIATLAIELGITQRPTNMNQHDMIVGSASAFSQTNETVSSKFWSYEARRAYVGTYQISTFCLLLFRKPVLLAHTQYLDECASSLAADPQYPSDATLIHQVGSMRLAEQVSVSFDHGSRERVGELSDDKVQLLVKTLVKHLNDYKASLSMGGAQNGPLSRLCHMSRAYIHEVGLYGLLQGQTPSATRISIIYECYTSSMRFLSDVLDLSLDDMADWTSMDWRYLNLAVMLCTKSSIILDSAQCATEASQGAAWLYKCLDTLCVRVKELHRQSGAPPAQDHGLKRMAGEWSAIKVYHQTCIHRNLSQTGPTSASGGVNANGNPTANASANAGVAVGANIHAPIQQFFDNGVFEMDPLNDIFWTGFTDADGSMNNMFQI</sequence>
<dbReference type="Proteomes" id="UP000019478">
    <property type="component" value="Unassembled WGS sequence"/>
</dbReference>
<evidence type="ECO:0000256" key="4">
    <source>
        <dbReference type="ARBA" id="ARBA00023163"/>
    </source>
</evidence>
<dbReference type="EMBL" id="AMGY01000006">
    <property type="protein sequence ID" value="EXJ80913.1"/>
    <property type="molecule type" value="Genomic_DNA"/>
</dbReference>
<proteinExistence type="predicted"/>
<dbReference type="PANTHER" id="PTHR31845:SF10">
    <property type="entry name" value="ZN(II)2CYS6 TRANSCRIPTION FACTOR (EUROFUNG)"/>
    <property type="match status" value="1"/>
</dbReference>
<keyword evidence="4" id="KW-0804">Transcription</keyword>
<comment type="subcellular location">
    <subcellularLocation>
        <location evidence="1">Nucleus</location>
    </subcellularLocation>
</comment>
<dbReference type="PANTHER" id="PTHR31845">
    <property type="entry name" value="FINGER DOMAIN PROTEIN, PUTATIVE-RELATED"/>
    <property type="match status" value="1"/>
</dbReference>
<evidence type="ECO:0000313" key="7">
    <source>
        <dbReference type="Proteomes" id="UP000019478"/>
    </source>
</evidence>